<comment type="subcellular location">
    <subcellularLocation>
        <location evidence="1">Cell membrane</location>
        <topology evidence="1">Multi-pass membrane protein</topology>
    </subcellularLocation>
</comment>
<dbReference type="GO" id="GO:0006955">
    <property type="term" value="P:immune response"/>
    <property type="evidence" value="ECO:0007669"/>
    <property type="project" value="TreeGrafter"/>
</dbReference>
<feature type="transmembrane region" description="Helical" evidence="18">
    <location>
        <begin position="269"/>
        <end position="287"/>
    </location>
</feature>
<comment type="subunit">
    <text evidence="16">Forms a complex with PECAM1 and GNAQ. Interacts with PECAM1.</text>
</comment>
<evidence type="ECO:0000256" key="5">
    <source>
        <dbReference type="ARBA" id="ARBA00022692"/>
    </source>
</evidence>
<dbReference type="PRINTS" id="PR00425">
    <property type="entry name" value="BRADYKININR"/>
</dbReference>
<keyword evidence="10" id="KW-1015">Disulfide bond</keyword>
<dbReference type="FunFam" id="1.20.1070.10:FF:000201">
    <property type="entry name" value="Bradykinin receptor B2"/>
    <property type="match status" value="1"/>
</dbReference>
<dbReference type="InterPro" id="IPR000276">
    <property type="entry name" value="GPCR_Rhodpsn"/>
</dbReference>
<evidence type="ECO:0000256" key="16">
    <source>
        <dbReference type="ARBA" id="ARBA00025954"/>
    </source>
</evidence>
<dbReference type="GO" id="GO:0009897">
    <property type="term" value="C:external side of plasma membrane"/>
    <property type="evidence" value="ECO:0007669"/>
    <property type="project" value="TreeGrafter"/>
</dbReference>
<comment type="function">
    <text evidence="15">Receptor for bradykinin. It is associated with G proteins that activate a phosphatidylinositol-calcium second messenger system.</text>
</comment>
<evidence type="ECO:0000256" key="18">
    <source>
        <dbReference type="SAM" id="Phobius"/>
    </source>
</evidence>
<dbReference type="Pfam" id="PF00001">
    <property type="entry name" value="7tm_1"/>
    <property type="match status" value="1"/>
</dbReference>
<dbReference type="AlphaFoldDB" id="A0AAD8ZCV9"/>
<dbReference type="GO" id="GO:0007204">
    <property type="term" value="P:positive regulation of cytosolic calcium ion concentration"/>
    <property type="evidence" value="ECO:0007669"/>
    <property type="project" value="TreeGrafter"/>
</dbReference>
<evidence type="ECO:0000256" key="9">
    <source>
        <dbReference type="ARBA" id="ARBA00023139"/>
    </source>
</evidence>
<keyword evidence="4" id="KW-0597">Phosphoprotein</keyword>
<evidence type="ECO:0000256" key="1">
    <source>
        <dbReference type="ARBA" id="ARBA00004651"/>
    </source>
</evidence>
<evidence type="ECO:0000313" key="20">
    <source>
        <dbReference type="EMBL" id="KAK1795641.1"/>
    </source>
</evidence>
<dbReference type="GO" id="GO:0006939">
    <property type="term" value="P:smooth muscle contraction"/>
    <property type="evidence" value="ECO:0007669"/>
    <property type="project" value="InterPro"/>
</dbReference>
<evidence type="ECO:0000256" key="11">
    <source>
        <dbReference type="ARBA" id="ARBA00023170"/>
    </source>
</evidence>
<dbReference type="Proteomes" id="UP001239994">
    <property type="component" value="Unassembled WGS sequence"/>
</dbReference>
<dbReference type="PROSITE" id="PS50262">
    <property type="entry name" value="G_PROTEIN_RECEP_F1_2"/>
    <property type="match status" value="1"/>
</dbReference>
<evidence type="ECO:0000256" key="6">
    <source>
        <dbReference type="ARBA" id="ARBA00022989"/>
    </source>
</evidence>
<evidence type="ECO:0000256" key="3">
    <source>
        <dbReference type="ARBA" id="ARBA00022475"/>
    </source>
</evidence>
<dbReference type="GO" id="GO:0060326">
    <property type="term" value="P:cell chemotaxis"/>
    <property type="evidence" value="ECO:0007669"/>
    <property type="project" value="TreeGrafter"/>
</dbReference>
<feature type="transmembrane region" description="Helical" evidence="18">
    <location>
        <begin position="48"/>
        <end position="67"/>
    </location>
</feature>
<dbReference type="GO" id="GO:0042310">
    <property type="term" value="P:vasoconstriction"/>
    <property type="evidence" value="ECO:0007669"/>
    <property type="project" value="InterPro"/>
</dbReference>
<feature type="transmembrane region" description="Helical" evidence="18">
    <location>
        <begin position="308"/>
        <end position="325"/>
    </location>
</feature>
<keyword evidence="21" id="KW-1185">Reference proteome</keyword>
<evidence type="ECO:0000256" key="15">
    <source>
        <dbReference type="ARBA" id="ARBA00025423"/>
    </source>
</evidence>
<feature type="transmembrane region" description="Helical" evidence="18">
    <location>
        <begin position="176"/>
        <end position="198"/>
    </location>
</feature>
<dbReference type="GO" id="GO:0019957">
    <property type="term" value="F:C-C chemokine binding"/>
    <property type="evidence" value="ECO:0007669"/>
    <property type="project" value="TreeGrafter"/>
</dbReference>
<dbReference type="PROSITE" id="PS00237">
    <property type="entry name" value="G_PROTEIN_RECEP_F1_1"/>
    <property type="match status" value="1"/>
</dbReference>
<dbReference type="PANTHER" id="PTHR10489">
    <property type="entry name" value="CELL ADHESION MOLECULE"/>
    <property type="match status" value="1"/>
</dbReference>
<gene>
    <name evidence="20" type="ORF">P4O66_001138</name>
</gene>
<keyword evidence="3" id="KW-1003">Cell membrane</keyword>
<accession>A0AAD8ZCV9</accession>
<keyword evidence="7 17" id="KW-0297">G-protein coupled receptor</keyword>
<dbReference type="GO" id="GO:0019722">
    <property type="term" value="P:calcium-mediated signaling"/>
    <property type="evidence" value="ECO:0007669"/>
    <property type="project" value="TreeGrafter"/>
</dbReference>
<feature type="transmembrane region" description="Helical" evidence="18">
    <location>
        <begin position="218"/>
        <end position="239"/>
    </location>
</feature>
<dbReference type="InterPro" id="IPR050119">
    <property type="entry name" value="CCR1-9-like"/>
</dbReference>
<evidence type="ECO:0000256" key="13">
    <source>
        <dbReference type="ARBA" id="ARBA00023224"/>
    </source>
</evidence>
<keyword evidence="5 17" id="KW-0812">Transmembrane</keyword>
<name>A0AAD8ZCV9_9TELE</name>
<comment type="similarity">
    <text evidence="17">Belongs to the G-protein coupled receptor 1 family.</text>
</comment>
<reference evidence="20" key="1">
    <citation type="submission" date="2023-03" db="EMBL/GenBank/DDBJ databases">
        <title>Electrophorus voltai genome.</title>
        <authorList>
            <person name="Bian C."/>
        </authorList>
    </citation>
    <scope>NUCLEOTIDE SEQUENCE</scope>
    <source>
        <strain evidence="20">CB-2022</strain>
        <tissue evidence="20">Muscle</tissue>
    </source>
</reference>
<dbReference type="EMBL" id="JAROKS010000015">
    <property type="protein sequence ID" value="KAK1795641.1"/>
    <property type="molecule type" value="Genomic_DNA"/>
</dbReference>
<keyword evidence="11 17" id="KW-0675">Receptor</keyword>
<dbReference type="InterPro" id="IPR000496">
    <property type="entry name" value="Brdyknn_rcpt"/>
</dbReference>
<dbReference type="PRINTS" id="PR00237">
    <property type="entry name" value="GPCRRHODOPSN"/>
</dbReference>
<evidence type="ECO:0000256" key="14">
    <source>
        <dbReference type="ARBA" id="ARBA00023288"/>
    </source>
</evidence>
<keyword evidence="9" id="KW-0564">Palmitate</keyword>
<dbReference type="PANTHER" id="PTHR10489:SF957">
    <property type="entry name" value="B2 BRADYKININ RECEPTOR"/>
    <property type="match status" value="1"/>
</dbReference>
<feature type="domain" description="G-protein coupled receptors family 1 profile" evidence="19">
    <location>
        <begin position="115"/>
        <end position="371"/>
    </location>
</feature>
<keyword evidence="12" id="KW-0325">Glycoprotein</keyword>
<feature type="transmembrane region" description="Helical" evidence="18">
    <location>
        <begin position="137"/>
        <end position="156"/>
    </location>
</feature>
<evidence type="ECO:0000256" key="7">
    <source>
        <dbReference type="ARBA" id="ARBA00023040"/>
    </source>
</evidence>
<keyword evidence="6 18" id="KW-1133">Transmembrane helix</keyword>
<evidence type="ECO:0000256" key="10">
    <source>
        <dbReference type="ARBA" id="ARBA00023157"/>
    </source>
</evidence>
<evidence type="ECO:0000259" key="19">
    <source>
        <dbReference type="PROSITE" id="PS50262"/>
    </source>
</evidence>
<evidence type="ECO:0000256" key="12">
    <source>
        <dbReference type="ARBA" id="ARBA00023180"/>
    </source>
</evidence>
<dbReference type="InterPro" id="IPR017452">
    <property type="entry name" value="GPCR_Rhodpsn_7TM"/>
</dbReference>
<dbReference type="PRINTS" id="PR00994">
    <property type="entry name" value="BRADYKINNB2R"/>
</dbReference>
<evidence type="ECO:0000256" key="17">
    <source>
        <dbReference type="RuleBase" id="RU000688"/>
    </source>
</evidence>
<organism evidence="20 21">
    <name type="scientific">Electrophorus voltai</name>
    <dbReference type="NCBI Taxonomy" id="2609070"/>
    <lineage>
        <taxon>Eukaryota</taxon>
        <taxon>Metazoa</taxon>
        <taxon>Chordata</taxon>
        <taxon>Craniata</taxon>
        <taxon>Vertebrata</taxon>
        <taxon>Euteleostomi</taxon>
        <taxon>Actinopterygii</taxon>
        <taxon>Neopterygii</taxon>
        <taxon>Teleostei</taxon>
        <taxon>Ostariophysi</taxon>
        <taxon>Gymnotiformes</taxon>
        <taxon>Gymnotoidei</taxon>
        <taxon>Gymnotidae</taxon>
        <taxon>Electrophorus</taxon>
    </lineage>
</organism>
<sequence length="485" mass="54477">MTGAFMDSSPNDDYSTDHSLFNSSASVHTAAMAAHHQQEEHQPMSCDAIWLWIAITATIGNIVVVLMELNSSAVLVPVVESELIMDNCNYTEGWAWLVSLQPGCLILISIIGVLGNGLVLCVFCLQKKPCTVADIYLGNLAMADLVMVLCLPFWAVTIAQDYQWNFGQVLCKVVNMAIYMNYFCSILFLVLVSMDRYLALVRPLSASRLRQPAWAKQVCLGIWAVGVLLSIPSLLFRVVNYIPELDMEACYLVYPHPSWRIQRNLTTNVLGFVIPLSIIALCTHQMVRVLRDSCVGSMQGVGVERRSAHLVLTVLAVFLICWTPFQVVRILDTLDYFQIIPGCLFVHILDISEQVSTYLAYANSSINPFLYVVVGKHFRKRAKGVFKTLLHPGWKDSATNTTFANIYNISVNPFIRMERMGSSGHVVELLESGVEKEDKRGEKRSQRVGCRGMNTGWKIENRGKGMEDFYNLLLKESDKILRSKR</sequence>
<evidence type="ECO:0000256" key="2">
    <source>
        <dbReference type="ARBA" id="ARBA00013512"/>
    </source>
</evidence>
<keyword evidence="8 18" id="KW-0472">Membrane</keyword>
<evidence type="ECO:0000256" key="8">
    <source>
        <dbReference type="ARBA" id="ARBA00023136"/>
    </source>
</evidence>
<keyword evidence="13 17" id="KW-0807">Transducer</keyword>
<dbReference type="GO" id="GO:0004947">
    <property type="term" value="F:bradykinin receptor activity"/>
    <property type="evidence" value="ECO:0007669"/>
    <property type="project" value="InterPro"/>
</dbReference>
<dbReference type="GO" id="GO:0016493">
    <property type="term" value="F:C-C chemokine receptor activity"/>
    <property type="evidence" value="ECO:0007669"/>
    <property type="project" value="TreeGrafter"/>
</dbReference>
<keyword evidence="14" id="KW-0449">Lipoprotein</keyword>
<protein>
    <recommendedName>
        <fullName evidence="2">B2 bradykinin receptor</fullName>
    </recommendedName>
</protein>
<dbReference type="SUPFAM" id="SSF81321">
    <property type="entry name" value="Family A G protein-coupled receptor-like"/>
    <property type="match status" value="1"/>
</dbReference>
<dbReference type="Gene3D" id="1.20.1070.10">
    <property type="entry name" value="Rhodopsin 7-helix transmembrane proteins"/>
    <property type="match status" value="1"/>
</dbReference>
<evidence type="ECO:0000313" key="21">
    <source>
        <dbReference type="Proteomes" id="UP001239994"/>
    </source>
</evidence>
<evidence type="ECO:0000256" key="4">
    <source>
        <dbReference type="ARBA" id="ARBA00022553"/>
    </source>
</evidence>
<feature type="transmembrane region" description="Helical" evidence="18">
    <location>
        <begin position="105"/>
        <end position="125"/>
    </location>
</feature>
<proteinExistence type="inferred from homology"/>
<dbReference type="InterPro" id="IPR001504">
    <property type="entry name" value="Brdyknn_2_rcpt"/>
</dbReference>
<comment type="caution">
    <text evidence="20">The sequence shown here is derived from an EMBL/GenBank/DDBJ whole genome shotgun (WGS) entry which is preliminary data.</text>
</comment>